<evidence type="ECO:0000256" key="5">
    <source>
        <dbReference type="RuleBase" id="RU369093"/>
    </source>
</evidence>
<comment type="catalytic activity">
    <reaction evidence="1 5">
        <text>S-ubiquitinyl-[E2 ubiquitin-conjugating enzyme]-L-cysteine + [acceptor protein]-L-lysine = [E2 ubiquitin-conjugating enzyme]-L-cysteine + N(6)-ubiquitinyl-[acceptor protein]-L-lysine.</text>
        <dbReference type="EC" id="2.3.2.27"/>
    </reaction>
</comment>
<keyword evidence="3 5" id="KW-0808">Transferase</keyword>
<dbReference type="Pfam" id="PF04564">
    <property type="entry name" value="U-box"/>
    <property type="match status" value="1"/>
</dbReference>
<comment type="pathway">
    <text evidence="2 5">Protein modification; protein ubiquitination.</text>
</comment>
<evidence type="ECO:0000256" key="2">
    <source>
        <dbReference type="ARBA" id="ARBA00004906"/>
    </source>
</evidence>
<dbReference type="GO" id="GO:0016567">
    <property type="term" value="P:protein ubiquitination"/>
    <property type="evidence" value="ECO:0007669"/>
    <property type="project" value="UniProtKB-UniRule"/>
</dbReference>
<keyword evidence="8" id="KW-1185">Reference proteome</keyword>
<proteinExistence type="predicted"/>
<dbReference type="SUPFAM" id="SSF57850">
    <property type="entry name" value="RING/U-box"/>
    <property type="match status" value="1"/>
</dbReference>
<gene>
    <name evidence="7" type="ORF">LIER_37591</name>
</gene>
<dbReference type="InterPro" id="IPR013083">
    <property type="entry name" value="Znf_RING/FYVE/PHD"/>
</dbReference>
<evidence type="ECO:0000259" key="6">
    <source>
        <dbReference type="PROSITE" id="PS51698"/>
    </source>
</evidence>
<comment type="function">
    <text evidence="5">Functions as an E3 ubiquitin ligase.</text>
</comment>
<dbReference type="Gene3D" id="1.25.10.10">
    <property type="entry name" value="Leucine-rich Repeat Variant"/>
    <property type="match status" value="1"/>
</dbReference>
<dbReference type="PANTHER" id="PTHR22849:SF128">
    <property type="entry name" value="U-BOX DOMAIN-CONTAINING PROTEIN"/>
    <property type="match status" value="1"/>
</dbReference>
<comment type="caution">
    <text evidence="7">The sequence shown here is derived from an EMBL/GenBank/DDBJ whole genome shotgun (WGS) entry which is preliminary data.</text>
</comment>
<dbReference type="Gene3D" id="3.30.40.10">
    <property type="entry name" value="Zinc/RING finger domain, C3HC4 (zinc finger)"/>
    <property type="match status" value="1"/>
</dbReference>
<name>A0AAV3PRU9_LITER</name>
<dbReference type="AlphaFoldDB" id="A0AAV3PRU9"/>
<dbReference type="InterPro" id="IPR045185">
    <property type="entry name" value="PUB22/23/24-like"/>
</dbReference>
<dbReference type="InterPro" id="IPR058678">
    <property type="entry name" value="ARM_PUB"/>
</dbReference>
<dbReference type="CDD" id="cd16664">
    <property type="entry name" value="RING-Ubox_PUB"/>
    <property type="match status" value="1"/>
</dbReference>
<organism evidence="7 8">
    <name type="scientific">Lithospermum erythrorhizon</name>
    <name type="common">Purple gromwell</name>
    <name type="synonym">Lithospermum officinale var. erythrorhizon</name>
    <dbReference type="NCBI Taxonomy" id="34254"/>
    <lineage>
        <taxon>Eukaryota</taxon>
        <taxon>Viridiplantae</taxon>
        <taxon>Streptophyta</taxon>
        <taxon>Embryophyta</taxon>
        <taxon>Tracheophyta</taxon>
        <taxon>Spermatophyta</taxon>
        <taxon>Magnoliopsida</taxon>
        <taxon>eudicotyledons</taxon>
        <taxon>Gunneridae</taxon>
        <taxon>Pentapetalae</taxon>
        <taxon>asterids</taxon>
        <taxon>lamiids</taxon>
        <taxon>Boraginales</taxon>
        <taxon>Boraginaceae</taxon>
        <taxon>Boraginoideae</taxon>
        <taxon>Lithospermeae</taxon>
        <taxon>Lithospermum</taxon>
    </lineage>
</organism>
<dbReference type="InterPro" id="IPR045210">
    <property type="entry name" value="RING-Ubox_PUB"/>
</dbReference>
<sequence length="411" mass="46537">MAYENIEIEIPQYFICPISLQIMKDPVTTVTGITYDRESIEKWLQTTTTEEAQTCPITKQPLPKDSDLTPNHMLRRLIQAWCIANAKHGIDRIPTPKSPVTKAHTLKLIRDLRFPQMAKNALKKMEELALENEKNRKVMAEAGVIKALVTFILKCYKECKMNSGIEEALRIFHLTWSPSSEHKQLLMDHNAELMNSIFWIMGSDYIDQAIIILKWVLEFSTSELLEGLNIEFFQQMINVFKNKSSSPQALKSALHVLIEVCPLGRNRMKIIESNAIFELIELGLIIPQSEKKITESIFVLLGQLCAIADGRAQLLSHAGGLALVAKRILRATPATDDRAIYILGSVARFSATKEVVAEMLKVGAVVKLCMVLQADCEVYLKKQASEILRLHSNAWNNSPCIQVYLLTRYNR</sequence>
<evidence type="ECO:0000256" key="1">
    <source>
        <dbReference type="ARBA" id="ARBA00000900"/>
    </source>
</evidence>
<dbReference type="InterPro" id="IPR016024">
    <property type="entry name" value="ARM-type_fold"/>
</dbReference>
<evidence type="ECO:0000256" key="3">
    <source>
        <dbReference type="ARBA" id="ARBA00022679"/>
    </source>
</evidence>
<keyword evidence="4 5" id="KW-0833">Ubl conjugation pathway</keyword>
<protein>
    <recommendedName>
        <fullName evidence="5 6">U-box domain-containing protein</fullName>
        <ecNumber evidence="5">2.3.2.27</ecNumber>
    </recommendedName>
    <alternativeName>
        <fullName evidence="5">RING-type E3 ubiquitin transferase PUB</fullName>
    </alternativeName>
</protein>
<reference evidence="7 8" key="1">
    <citation type="submission" date="2024-01" db="EMBL/GenBank/DDBJ databases">
        <title>The complete chloroplast genome sequence of Lithospermum erythrorhizon: insights into the phylogenetic relationship among Boraginaceae species and the maternal lineages of purple gromwells.</title>
        <authorList>
            <person name="Okada T."/>
            <person name="Watanabe K."/>
        </authorList>
    </citation>
    <scope>NUCLEOTIDE SEQUENCE [LARGE SCALE GENOMIC DNA]</scope>
</reference>
<dbReference type="PROSITE" id="PS51698">
    <property type="entry name" value="U_BOX"/>
    <property type="match status" value="1"/>
</dbReference>
<dbReference type="SUPFAM" id="SSF48371">
    <property type="entry name" value="ARM repeat"/>
    <property type="match status" value="1"/>
</dbReference>
<dbReference type="EC" id="2.3.2.27" evidence="5"/>
<dbReference type="InterPro" id="IPR003613">
    <property type="entry name" value="Ubox_domain"/>
</dbReference>
<evidence type="ECO:0000256" key="4">
    <source>
        <dbReference type="ARBA" id="ARBA00022786"/>
    </source>
</evidence>
<evidence type="ECO:0000313" key="7">
    <source>
        <dbReference type="EMBL" id="GAA0152928.1"/>
    </source>
</evidence>
<dbReference type="SMART" id="SM00504">
    <property type="entry name" value="Ubox"/>
    <property type="match status" value="1"/>
</dbReference>
<evidence type="ECO:0000313" key="8">
    <source>
        <dbReference type="Proteomes" id="UP001454036"/>
    </source>
</evidence>
<dbReference type="InterPro" id="IPR011989">
    <property type="entry name" value="ARM-like"/>
</dbReference>
<accession>A0AAV3PRU9</accession>
<feature type="domain" description="U-box" evidence="6">
    <location>
        <begin position="9"/>
        <end position="88"/>
    </location>
</feature>
<dbReference type="PANTHER" id="PTHR22849">
    <property type="entry name" value="WDSAM1 PROTEIN"/>
    <property type="match status" value="1"/>
</dbReference>
<dbReference type="Pfam" id="PF25598">
    <property type="entry name" value="ARM_PUB"/>
    <property type="match status" value="1"/>
</dbReference>
<dbReference type="Proteomes" id="UP001454036">
    <property type="component" value="Unassembled WGS sequence"/>
</dbReference>
<dbReference type="EMBL" id="BAABME010018191">
    <property type="protein sequence ID" value="GAA0152928.1"/>
    <property type="molecule type" value="Genomic_DNA"/>
</dbReference>
<dbReference type="GO" id="GO:0061630">
    <property type="term" value="F:ubiquitin protein ligase activity"/>
    <property type="evidence" value="ECO:0007669"/>
    <property type="project" value="UniProtKB-UniRule"/>
</dbReference>